<dbReference type="PROSITE" id="PS50943">
    <property type="entry name" value="HTH_CROC1"/>
    <property type="match status" value="1"/>
</dbReference>
<dbReference type="RefSeq" id="WP_072702532.1">
    <property type="nucleotide sequence ID" value="NZ_FRDH01000006.1"/>
</dbReference>
<organism evidence="5 6">
    <name type="scientific">Butyrivibrio hungatei DSM 14810</name>
    <dbReference type="NCBI Taxonomy" id="1121132"/>
    <lineage>
        <taxon>Bacteria</taxon>
        <taxon>Bacillati</taxon>
        <taxon>Bacillota</taxon>
        <taxon>Clostridia</taxon>
        <taxon>Lachnospirales</taxon>
        <taxon>Lachnospiraceae</taxon>
        <taxon>Butyrivibrio</taxon>
    </lineage>
</organism>
<dbReference type="Pfam" id="PF01381">
    <property type="entry name" value="HTH_3"/>
    <property type="match status" value="1"/>
</dbReference>
<dbReference type="AlphaFoldDB" id="A0A1M7SDZ0"/>
<keyword evidence="3" id="KW-0804">Transcription</keyword>
<evidence type="ECO:0000313" key="6">
    <source>
        <dbReference type="Proteomes" id="UP000184097"/>
    </source>
</evidence>
<name>A0A1M7SDZ0_9FIRM</name>
<dbReference type="CDD" id="cd00093">
    <property type="entry name" value="HTH_XRE"/>
    <property type="match status" value="1"/>
</dbReference>
<dbReference type="EMBL" id="FRDH01000006">
    <property type="protein sequence ID" value="SHN56686.1"/>
    <property type="molecule type" value="Genomic_DNA"/>
</dbReference>
<dbReference type="SMART" id="SM00530">
    <property type="entry name" value="HTH_XRE"/>
    <property type="match status" value="1"/>
</dbReference>
<evidence type="ECO:0000313" key="5">
    <source>
        <dbReference type="EMBL" id="SHN56686.1"/>
    </source>
</evidence>
<dbReference type="InterPro" id="IPR010982">
    <property type="entry name" value="Lambda_DNA-bd_dom_sf"/>
</dbReference>
<evidence type="ECO:0000259" key="4">
    <source>
        <dbReference type="PROSITE" id="PS50943"/>
    </source>
</evidence>
<feature type="domain" description="HTH cro/C1-type" evidence="4">
    <location>
        <begin position="13"/>
        <end position="67"/>
    </location>
</feature>
<dbReference type="InterPro" id="IPR001387">
    <property type="entry name" value="Cro/C1-type_HTH"/>
</dbReference>
<dbReference type="PANTHER" id="PTHR46797:SF23">
    <property type="entry name" value="HTH-TYPE TRANSCRIPTIONAL REGULATOR SUTR"/>
    <property type="match status" value="1"/>
</dbReference>
<reference evidence="5 6" key="1">
    <citation type="submission" date="2016-12" db="EMBL/GenBank/DDBJ databases">
        <authorList>
            <person name="Song W.-J."/>
            <person name="Kurnit D.M."/>
        </authorList>
    </citation>
    <scope>NUCLEOTIDE SEQUENCE [LARGE SCALE GENOMIC DNA]</scope>
    <source>
        <strain evidence="5 6">DSM 14810</strain>
    </source>
</reference>
<dbReference type="Proteomes" id="UP000184097">
    <property type="component" value="Unassembled WGS sequence"/>
</dbReference>
<evidence type="ECO:0000256" key="2">
    <source>
        <dbReference type="ARBA" id="ARBA00023125"/>
    </source>
</evidence>
<sequence length="116" mass="13637">MKKMSQKLLADIVRNRREQKGMTQEQLGEQTGINRVMIGKIEKESYIPSLGQLEQLCEKLDFEVTDVLEERKPMYYSAFRGENSTDTDQRGIDYLLKMMMVSKQQLLLRKMIEKDV</sequence>
<dbReference type="GO" id="GO:0003700">
    <property type="term" value="F:DNA-binding transcription factor activity"/>
    <property type="evidence" value="ECO:0007669"/>
    <property type="project" value="TreeGrafter"/>
</dbReference>
<dbReference type="GO" id="GO:0005829">
    <property type="term" value="C:cytosol"/>
    <property type="evidence" value="ECO:0007669"/>
    <property type="project" value="TreeGrafter"/>
</dbReference>
<accession>A0A1M7SDZ0</accession>
<protein>
    <submittedName>
        <fullName evidence="5">DNA-binding transcriptional regulator, XRE-family HTH domain</fullName>
    </submittedName>
</protein>
<dbReference type="GO" id="GO:0003677">
    <property type="term" value="F:DNA binding"/>
    <property type="evidence" value="ECO:0007669"/>
    <property type="project" value="UniProtKB-KW"/>
</dbReference>
<keyword evidence="2 5" id="KW-0238">DNA-binding</keyword>
<dbReference type="InterPro" id="IPR050807">
    <property type="entry name" value="TransReg_Diox_bact_type"/>
</dbReference>
<dbReference type="PANTHER" id="PTHR46797">
    <property type="entry name" value="HTH-TYPE TRANSCRIPTIONAL REGULATOR"/>
    <property type="match status" value="1"/>
</dbReference>
<proteinExistence type="predicted"/>
<gene>
    <name evidence="5" type="ORF">SAMN02745247_01553</name>
</gene>
<keyword evidence="1" id="KW-0805">Transcription regulation</keyword>
<dbReference type="Gene3D" id="1.10.260.40">
    <property type="entry name" value="lambda repressor-like DNA-binding domains"/>
    <property type="match status" value="1"/>
</dbReference>
<evidence type="ECO:0000256" key="3">
    <source>
        <dbReference type="ARBA" id="ARBA00023163"/>
    </source>
</evidence>
<dbReference type="SUPFAM" id="SSF47413">
    <property type="entry name" value="lambda repressor-like DNA-binding domains"/>
    <property type="match status" value="1"/>
</dbReference>
<evidence type="ECO:0000256" key="1">
    <source>
        <dbReference type="ARBA" id="ARBA00023015"/>
    </source>
</evidence>